<dbReference type="InterPro" id="IPR036394">
    <property type="entry name" value="Ribosomal_uL22_sf"/>
</dbReference>
<evidence type="ECO:0000256" key="8">
    <source>
        <dbReference type="RuleBase" id="RU004005"/>
    </source>
</evidence>
<dbReference type="NCBIfam" id="TIGR01044">
    <property type="entry name" value="rplV_bact"/>
    <property type="match status" value="1"/>
</dbReference>
<evidence type="ECO:0000256" key="1">
    <source>
        <dbReference type="ARBA" id="ARBA00009451"/>
    </source>
</evidence>
<evidence type="ECO:0000256" key="4">
    <source>
        <dbReference type="ARBA" id="ARBA00022980"/>
    </source>
</evidence>
<dbReference type="GO" id="GO:0019843">
    <property type="term" value="F:rRNA binding"/>
    <property type="evidence" value="ECO:0007669"/>
    <property type="project" value="UniProtKB-UniRule"/>
</dbReference>
<evidence type="ECO:0000313" key="11">
    <source>
        <dbReference type="EMBL" id="HGA37588.1"/>
    </source>
</evidence>
<evidence type="ECO:0000256" key="9">
    <source>
        <dbReference type="RuleBase" id="RU004006"/>
    </source>
</evidence>
<dbReference type="HAMAP" id="MF_01331_B">
    <property type="entry name" value="Ribosomal_uL22_B"/>
    <property type="match status" value="1"/>
</dbReference>
<evidence type="ECO:0000256" key="5">
    <source>
        <dbReference type="ARBA" id="ARBA00023274"/>
    </source>
</evidence>
<protein>
    <recommendedName>
        <fullName evidence="6 7">Large ribosomal subunit protein uL22</fullName>
    </recommendedName>
</protein>
<dbReference type="InterPro" id="IPR001063">
    <property type="entry name" value="Ribosomal_uL22"/>
</dbReference>
<dbReference type="InterPro" id="IPR047867">
    <property type="entry name" value="Ribosomal_uL22_bac/org-type"/>
</dbReference>
<comment type="similarity">
    <text evidence="1 7 8">Belongs to the universal ribosomal protein uL22 family.</text>
</comment>
<evidence type="ECO:0000256" key="3">
    <source>
        <dbReference type="ARBA" id="ARBA00022884"/>
    </source>
</evidence>
<evidence type="ECO:0000256" key="6">
    <source>
        <dbReference type="ARBA" id="ARBA00035207"/>
    </source>
</evidence>
<keyword evidence="3 7" id="KW-0694">RNA-binding</keyword>
<dbReference type="GO" id="GO:0022625">
    <property type="term" value="C:cytosolic large ribosomal subunit"/>
    <property type="evidence" value="ECO:0007669"/>
    <property type="project" value="TreeGrafter"/>
</dbReference>
<dbReference type="AlphaFoldDB" id="A0A832EXM7"/>
<accession>A0A832EXM7</accession>
<gene>
    <name evidence="7" type="primary">rplV</name>
    <name evidence="11" type="ORF">ENX80_02040</name>
</gene>
<dbReference type="GO" id="GO:0003735">
    <property type="term" value="F:structural constituent of ribosome"/>
    <property type="evidence" value="ECO:0007669"/>
    <property type="project" value="InterPro"/>
</dbReference>
<comment type="function">
    <text evidence="7 10">This protein binds specifically to 23S rRNA; its binding is stimulated by other ribosomal proteins, e.g., L4, L17, and L20. It is important during the early stages of 50S assembly. It makes multiple contacts with different domains of the 23S rRNA in the assembled 50S subunit and ribosome.</text>
</comment>
<evidence type="ECO:0000256" key="2">
    <source>
        <dbReference type="ARBA" id="ARBA00022730"/>
    </source>
</evidence>
<name>A0A832EXM7_DESAE</name>
<keyword evidence="5 7" id="KW-0687">Ribonucleoprotein</keyword>
<keyword evidence="4 7" id="KW-0689">Ribosomal protein</keyword>
<dbReference type="GO" id="GO:0006412">
    <property type="term" value="P:translation"/>
    <property type="evidence" value="ECO:0007669"/>
    <property type="project" value="UniProtKB-UniRule"/>
</dbReference>
<proteinExistence type="inferred from homology"/>
<dbReference type="Gene3D" id="3.90.470.10">
    <property type="entry name" value="Ribosomal protein L22/L17"/>
    <property type="match status" value="1"/>
</dbReference>
<comment type="caution">
    <text evidence="11">The sequence shown here is derived from an EMBL/GenBank/DDBJ whole genome shotgun (WGS) entry which is preliminary data.</text>
</comment>
<reference evidence="11" key="1">
    <citation type="journal article" date="2020" name="mSystems">
        <title>Genome- and Community-Level Interaction Insights into Carbon Utilization and Element Cycling Functions of Hydrothermarchaeota in Hydrothermal Sediment.</title>
        <authorList>
            <person name="Zhou Z."/>
            <person name="Liu Y."/>
            <person name="Xu W."/>
            <person name="Pan J."/>
            <person name="Luo Z.H."/>
            <person name="Li M."/>
        </authorList>
    </citation>
    <scope>NUCLEOTIDE SEQUENCE [LARGE SCALE GENOMIC DNA]</scope>
    <source>
        <strain evidence="11">SpSt-972</strain>
    </source>
</reference>
<dbReference type="EMBL" id="DTPL01000134">
    <property type="protein sequence ID" value="HGA37588.1"/>
    <property type="molecule type" value="Genomic_DNA"/>
</dbReference>
<dbReference type="PANTHER" id="PTHR13501">
    <property type="entry name" value="CHLOROPLAST 50S RIBOSOMAL PROTEIN L22-RELATED"/>
    <property type="match status" value="1"/>
</dbReference>
<comment type="function">
    <text evidence="7">The globular domain of the protein is located near the polypeptide exit tunnel on the outside of the subunit, while an extended beta-hairpin is found that lines the wall of the exit tunnel in the center of the 70S ribosome.</text>
</comment>
<evidence type="ECO:0000256" key="10">
    <source>
        <dbReference type="RuleBase" id="RU004008"/>
    </source>
</evidence>
<comment type="subunit">
    <text evidence="7 9">Part of the 50S ribosomal subunit.</text>
</comment>
<dbReference type="SUPFAM" id="SSF54843">
    <property type="entry name" value="Ribosomal protein L22"/>
    <property type="match status" value="1"/>
</dbReference>
<evidence type="ECO:0000256" key="7">
    <source>
        <dbReference type="HAMAP-Rule" id="MF_01331"/>
    </source>
</evidence>
<keyword evidence="2 7" id="KW-0699">rRNA-binding</keyword>
<sequence length="116" mass="12714">MEHTVKLSRARISPIKVRQVTSLIKGKKASDAVSILKLVPKKSAFILSKLLESAIAGCLEKGEDPNKFYVKTVCADDGIRLKRYRPMAMGRAGKILKRSTNIKVVLAKEVGFGSKS</sequence>
<dbReference type="InterPro" id="IPR005727">
    <property type="entry name" value="Ribosomal_uL22_bac/chlpt-type"/>
</dbReference>
<organism evidence="11">
    <name type="scientific">Desulfurella acetivorans</name>
    <dbReference type="NCBI Taxonomy" id="33002"/>
    <lineage>
        <taxon>Bacteria</taxon>
        <taxon>Pseudomonadati</taxon>
        <taxon>Campylobacterota</taxon>
        <taxon>Desulfurellia</taxon>
        <taxon>Desulfurellales</taxon>
        <taxon>Desulfurellaceae</taxon>
        <taxon>Desulfurella</taxon>
    </lineage>
</organism>
<dbReference type="Pfam" id="PF00237">
    <property type="entry name" value="Ribosomal_L22"/>
    <property type="match status" value="1"/>
</dbReference>
<dbReference type="PANTHER" id="PTHR13501:SF8">
    <property type="entry name" value="LARGE RIBOSOMAL SUBUNIT PROTEIN UL22M"/>
    <property type="match status" value="1"/>
</dbReference>